<feature type="region of interest" description="Disordered" evidence="2">
    <location>
        <begin position="527"/>
        <end position="752"/>
    </location>
</feature>
<feature type="region of interest" description="Disordered" evidence="2">
    <location>
        <begin position="149"/>
        <end position="201"/>
    </location>
</feature>
<dbReference type="OrthoDB" id="6136201at2759"/>
<evidence type="ECO:0000313" key="3">
    <source>
        <dbReference type="EMBL" id="KAH3751002.1"/>
    </source>
</evidence>
<feature type="compositionally biased region" description="Basic and acidic residues" evidence="2">
    <location>
        <begin position="739"/>
        <end position="752"/>
    </location>
</feature>
<name>A0A9D4I8T6_DREPO</name>
<dbReference type="SUPFAM" id="SSF46934">
    <property type="entry name" value="UBA-like"/>
    <property type="match status" value="1"/>
</dbReference>
<dbReference type="PANTHER" id="PTHR15623:SF11">
    <property type="entry name" value="SPERMATOGENESIS-ASSOCIATED SERINE-RICH PROTEIN 2"/>
    <property type="match status" value="1"/>
</dbReference>
<dbReference type="InterPro" id="IPR009060">
    <property type="entry name" value="UBA-like_sf"/>
</dbReference>
<protein>
    <submittedName>
        <fullName evidence="3">Uncharacterized protein</fullName>
    </submittedName>
</protein>
<comment type="caution">
    <text evidence="3">The sequence shown here is derived from an EMBL/GenBank/DDBJ whole genome shotgun (WGS) entry which is preliminary data.</text>
</comment>
<feature type="compositionally biased region" description="Polar residues" evidence="2">
    <location>
        <begin position="458"/>
        <end position="469"/>
    </location>
</feature>
<evidence type="ECO:0000256" key="2">
    <source>
        <dbReference type="SAM" id="MobiDB-lite"/>
    </source>
</evidence>
<feature type="compositionally biased region" description="Gly residues" evidence="2">
    <location>
        <begin position="601"/>
        <end position="619"/>
    </location>
</feature>
<comment type="similarity">
    <text evidence="1">Belongs to the SPATS2 family.</text>
</comment>
<feature type="region of interest" description="Disordered" evidence="2">
    <location>
        <begin position="458"/>
        <end position="490"/>
    </location>
</feature>
<feature type="region of interest" description="Disordered" evidence="2">
    <location>
        <begin position="227"/>
        <end position="297"/>
    </location>
</feature>
<gene>
    <name evidence="3" type="ORF">DPMN_185543</name>
</gene>
<feature type="region of interest" description="Disordered" evidence="2">
    <location>
        <begin position="87"/>
        <end position="128"/>
    </location>
</feature>
<dbReference type="GO" id="GO:0005737">
    <property type="term" value="C:cytoplasm"/>
    <property type="evidence" value="ECO:0007669"/>
    <property type="project" value="TreeGrafter"/>
</dbReference>
<feature type="compositionally biased region" description="Basic and acidic residues" evidence="2">
    <location>
        <begin position="263"/>
        <end position="277"/>
    </location>
</feature>
<feature type="compositionally biased region" description="Basic residues" evidence="2">
    <location>
        <begin position="94"/>
        <end position="105"/>
    </location>
</feature>
<evidence type="ECO:0000313" key="4">
    <source>
        <dbReference type="Proteomes" id="UP000828390"/>
    </source>
</evidence>
<dbReference type="PANTHER" id="PTHR15623">
    <property type="entry name" value="SPERMATOGENESIS-ASSOCIATED SERINE-RICH PROTEIN 2-RELATED"/>
    <property type="match status" value="1"/>
</dbReference>
<dbReference type="InterPro" id="IPR009816">
    <property type="entry name" value="SPATS2-like"/>
</dbReference>
<dbReference type="AlphaFoldDB" id="A0A9D4I8T6"/>
<dbReference type="EMBL" id="JAIWYP010000010">
    <property type="protein sequence ID" value="KAH3751002.1"/>
    <property type="molecule type" value="Genomic_DNA"/>
</dbReference>
<reference evidence="3" key="1">
    <citation type="journal article" date="2019" name="bioRxiv">
        <title>The Genome of the Zebra Mussel, Dreissena polymorpha: A Resource for Invasive Species Research.</title>
        <authorList>
            <person name="McCartney M.A."/>
            <person name="Auch B."/>
            <person name="Kono T."/>
            <person name="Mallez S."/>
            <person name="Zhang Y."/>
            <person name="Obille A."/>
            <person name="Becker A."/>
            <person name="Abrahante J.E."/>
            <person name="Garbe J."/>
            <person name="Badalamenti J.P."/>
            <person name="Herman A."/>
            <person name="Mangelson H."/>
            <person name="Liachko I."/>
            <person name="Sullivan S."/>
            <person name="Sone E.D."/>
            <person name="Koren S."/>
            <person name="Silverstein K.A.T."/>
            <person name="Beckman K.B."/>
            <person name="Gohl D.M."/>
        </authorList>
    </citation>
    <scope>NUCLEOTIDE SEQUENCE</scope>
    <source>
        <strain evidence="3">Duluth1</strain>
        <tissue evidence="3">Whole animal</tissue>
    </source>
</reference>
<accession>A0A9D4I8T6</accession>
<dbReference type="Proteomes" id="UP000828390">
    <property type="component" value="Unassembled WGS sequence"/>
</dbReference>
<keyword evidence="4" id="KW-1185">Reference proteome</keyword>
<proteinExistence type="inferred from homology"/>
<feature type="compositionally biased region" description="Polar residues" evidence="2">
    <location>
        <begin position="630"/>
        <end position="640"/>
    </location>
</feature>
<sequence>MTTVFKTAITANGDTRDTVMFNSRTKAVTANVASEENIKDKVSAVREVVSGQSNNQIVLVLQYYEYSVEKTIQAFIEDGAKQALTEWQHSGTKPVKKKKNKKKGGQARPGTGEGSDLRTNGPSLLNGASLLNGDADSVIVNGDLHNGMHTPTVIPQGPKAHTYQASLPTADSGGKASPTPQTFKPRPDQKGDFIPNGSIPGSNTAELLSKVKQGVVNKTEVNLPGQIEVSSAAEKSEALPQRQPKQRTHSGSHSHGRPPGHHNNHDNHLHDNRERTESTSSIDGSHGGKKHTYMNLEKSGKDLHRQVVSLERLRLVFEEEVDRSVKKVKAVIDEIRHCLDAKESSLVVELNAVRAAGHATFITRQGQATQLKTMIDRAERLTEPQLTELRADIKHFVSERKLDEDIARVTRFVYDDDSMKKRIQQFAEVVPVKSSYQWHGSSVVDAVLTSTGTVESSIQATGSSSTHTVPPSGPSKPSAAPTDTIKPSVPHVDPAEAHEIAELQRRLKHSLTLEGIPVQTYPERISSAPAAPTVAAETDTPKNVATSSARGGPRGNRERRRNDRPRGDQPVAEKPQEDGRSGFTQTSSGDRVIFIGRKTGPQGGGRGSNRGGPGRGRGGYRGDRNRGGNDTTNPPSGNVIDNSNSTSDSTTVLNNAGSKPEDKPRSPGGNRGNRRGGSASGRGSSPQKSSAQRGDAESPRKGAQGSSGSPRRGRGRGGPVNRSPGALGNQPPGNNSNKSESRGAESTENKEG</sequence>
<dbReference type="Pfam" id="PF07139">
    <property type="entry name" value="SPATS2-like"/>
    <property type="match status" value="1"/>
</dbReference>
<feature type="compositionally biased region" description="Basic residues" evidence="2">
    <location>
        <begin position="244"/>
        <end position="262"/>
    </location>
</feature>
<evidence type="ECO:0000256" key="1">
    <source>
        <dbReference type="ARBA" id="ARBA00007105"/>
    </source>
</evidence>
<feature type="compositionally biased region" description="Low complexity" evidence="2">
    <location>
        <begin position="641"/>
        <end position="651"/>
    </location>
</feature>
<organism evidence="3 4">
    <name type="scientific">Dreissena polymorpha</name>
    <name type="common">Zebra mussel</name>
    <name type="synonym">Mytilus polymorpha</name>
    <dbReference type="NCBI Taxonomy" id="45954"/>
    <lineage>
        <taxon>Eukaryota</taxon>
        <taxon>Metazoa</taxon>
        <taxon>Spiralia</taxon>
        <taxon>Lophotrochozoa</taxon>
        <taxon>Mollusca</taxon>
        <taxon>Bivalvia</taxon>
        <taxon>Autobranchia</taxon>
        <taxon>Heteroconchia</taxon>
        <taxon>Euheterodonta</taxon>
        <taxon>Imparidentia</taxon>
        <taxon>Neoheterodontei</taxon>
        <taxon>Myida</taxon>
        <taxon>Dreissenoidea</taxon>
        <taxon>Dreissenidae</taxon>
        <taxon>Dreissena</taxon>
    </lineage>
</organism>
<reference evidence="3" key="2">
    <citation type="submission" date="2020-11" db="EMBL/GenBank/DDBJ databases">
        <authorList>
            <person name="McCartney M.A."/>
            <person name="Auch B."/>
            <person name="Kono T."/>
            <person name="Mallez S."/>
            <person name="Becker A."/>
            <person name="Gohl D.M."/>
            <person name="Silverstein K.A.T."/>
            <person name="Koren S."/>
            <person name="Bechman K.B."/>
            <person name="Herman A."/>
            <person name="Abrahante J.E."/>
            <person name="Garbe J."/>
        </authorList>
    </citation>
    <scope>NUCLEOTIDE SEQUENCE</scope>
    <source>
        <strain evidence="3">Duluth1</strain>
        <tissue evidence="3">Whole animal</tissue>
    </source>
</reference>